<keyword evidence="6" id="KW-0808">Transferase</keyword>
<comment type="caution">
    <text evidence="6">The sequence shown here is derived from an EMBL/GenBank/DDBJ whole genome shotgun (WGS) entry which is preliminary data.</text>
</comment>
<organism evidence="6 8">
    <name type="scientific">Streptococcus equinus JB1</name>
    <dbReference type="NCBI Taxonomy" id="1294274"/>
    <lineage>
        <taxon>Bacteria</taxon>
        <taxon>Bacillati</taxon>
        <taxon>Bacillota</taxon>
        <taxon>Bacilli</taxon>
        <taxon>Lactobacillales</taxon>
        <taxon>Streptococcaceae</taxon>
        <taxon>Streptococcus</taxon>
    </lineage>
</organism>
<proteinExistence type="predicted"/>
<feature type="transmembrane region" description="Helical" evidence="5">
    <location>
        <begin position="38"/>
        <end position="57"/>
    </location>
</feature>
<reference evidence="6 8" key="1">
    <citation type="journal article" date="2014" name="Genome Announc.">
        <title>Draft Genome Sequences of Streptococcus bovis Strains ATCC 33317 and JB1.</title>
        <authorList>
            <person name="Benahmed F.H."/>
            <person name="Gopinath G.R."/>
            <person name="Harbottle H."/>
            <person name="Cotta M.A."/>
            <person name="Luo Y."/>
            <person name="Henderson C."/>
            <person name="Teri P."/>
            <person name="Soppet D."/>
            <person name="Rasmussen M."/>
            <person name="Whitehead T.R."/>
            <person name="Davidson M."/>
        </authorList>
    </citation>
    <scope>NUCLEOTIDE SEQUENCE [LARGE SCALE GENOMIC DNA]</scope>
    <source>
        <strain evidence="6 8">JB1</strain>
    </source>
</reference>
<keyword evidence="3 5" id="KW-1133">Transmembrane helix</keyword>
<evidence type="ECO:0000256" key="3">
    <source>
        <dbReference type="ARBA" id="ARBA00022989"/>
    </source>
</evidence>
<dbReference type="GO" id="GO:0016020">
    <property type="term" value="C:membrane"/>
    <property type="evidence" value="ECO:0007669"/>
    <property type="project" value="UniProtKB-SubCell"/>
</dbReference>
<dbReference type="Proteomes" id="UP000182793">
    <property type="component" value="Unassembled WGS sequence"/>
</dbReference>
<dbReference type="Gene3D" id="1.20.120.1630">
    <property type="match status" value="1"/>
</dbReference>
<keyword evidence="2 5" id="KW-0812">Transmembrane</keyword>
<comment type="subcellular location">
    <subcellularLocation>
        <location evidence="1">Endomembrane system</location>
        <topology evidence="1">Multi-pass membrane protein</topology>
    </subcellularLocation>
</comment>
<accession>A0A091BPK8</accession>
<protein>
    <submittedName>
        <fullName evidence="6">Isoprenylcysteine carboxyl methyltransferase</fullName>
    </submittedName>
    <submittedName>
        <fullName evidence="7">Protein-S-isoprenylcysteine O-methyltransferase Ste14</fullName>
    </submittedName>
</protein>
<evidence type="ECO:0000256" key="2">
    <source>
        <dbReference type="ARBA" id="ARBA00022692"/>
    </source>
</evidence>
<dbReference type="Proteomes" id="UP000029382">
    <property type="component" value="Unassembled WGS sequence"/>
</dbReference>
<feature type="transmembrane region" description="Helical" evidence="5">
    <location>
        <begin position="78"/>
        <end position="101"/>
    </location>
</feature>
<evidence type="ECO:0000313" key="8">
    <source>
        <dbReference type="Proteomes" id="UP000029382"/>
    </source>
</evidence>
<dbReference type="GO" id="GO:0032259">
    <property type="term" value="P:methylation"/>
    <property type="evidence" value="ECO:0007669"/>
    <property type="project" value="UniProtKB-KW"/>
</dbReference>
<reference evidence="7 9" key="2">
    <citation type="submission" date="2016-10" db="EMBL/GenBank/DDBJ databases">
        <authorList>
            <person name="Varghese N."/>
            <person name="Submissions S."/>
        </authorList>
    </citation>
    <scope>NUCLEOTIDE SEQUENCE [LARGE SCALE GENOMIC DNA]</scope>
    <source>
        <strain evidence="7 9">JB1</strain>
    </source>
</reference>
<evidence type="ECO:0000313" key="7">
    <source>
        <dbReference type="EMBL" id="SFL18033.1"/>
    </source>
</evidence>
<dbReference type="RefSeq" id="WP_039696924.1">
    <property type="nucleotide sequence ID" value="NZ_AUZH01000022.1"/>
</dbReference>
<evidence type="ECO:0000256" key="5">
    <source>
        <dbReference type="SAM" id="Phobius"/>
    </source>
</evidence>
<evidence type="ECO:0000313" key="9">
    <source>
        <dbReference type="Proteomes" id="UP000182793"/>
    </source>
</evidence>
<name>A0A091BPK8_STREI</name>
<gene>
    <name evidence="6" type="ORF">H702_06535</name>
    <name evidence="7" type="ORF">SAMN02910290_00814</name>
</gene>
<dbReference type="EMBL" id="AUZH01000022">
    <property type="protein sequence ID" value="KFN87626.1"/>
    <property type="molecule type" value="Genomic_DNA"/>
</dbReference>
<dbReference type="AlphaFoldDB" id="A0A091BPK8"/>
<keyword evidence="4 5" id="KW-0472">Membrane</keyword>
<feature type="transmembrane region" description="Helical" evidence="5">
    <location>
        <begin position="107"/>
        <end position="127"/>
    </location>
</feature>
<evidence type="ECO:0000256" key="1">
    <source>
        <dbReference type="ARBA" id="ARBA00004127"/>
    </source>
</evidence>
<feature type="transmembrane region" description="Helical" evidence="5">
    <location>
        <begin position="163"/>
        <end position="186"/>
    </location>
</feature>
<keyword evidence="9" id="KW-1185">Reference proteome</keyword>
<dbReference type="InterPro" id="IPR052527">
    <property type="entry name" value="Metal_cation-efflux_comp"/>
</dbReference>
<evidence type="ECO:0000313" key="6">
    <source>
        <dbReference type="EMBL" id="KFN87626.1"/>
    </source>
</evidence>
<dbReference type="GO" id="GO:0004671">
    <property type="term" value="F:protein C-terminal S-isoprenylcysteine carboxyl O-methyltransferase activity"/>
    <property type="evidence" value="ECO:0007669"/>
    <property type="project" value="InterPro"/>
</dbReference>
<dbReference type="EMBL" id="FOTG01000003">
    <property type="protein sequence ID" value="SFL18033.1"/>
    <property type="molecule type" value="Genomic_DNA"/>
</dbReference>
<evidence type="ECO:0000256" key="4">
    <source>
        <dbReference type="ARBA" id="ARBA00023136"/>
    </source>
</evidence>
<dbReference type="PANTHER" id="PTHR43847">
    <property type="entry name" value="BLL3993 PROTEIN"/>
    <property type="match status" value="1"/>
</dbReference>
<dbReference type="Pfam" id="PF04191">
    <property type="entry name" value="PEMT"/>
    <property type="match status" value="1"/>
</dbReference>
<keyword evidence="6" id="KW-0489">Methyltransferase</keyword>
<dbReference type="PANTHER" id="PTHR43847:SF1">
    <property type="entry name" value="BLL3993 PROTEIN"/>
    <property type="match status" value="1"/>
</dbReference>
<sequence>MSKKLFIQAISKFLLGFLLVAMLLFLSAGSLRFWNAWLLLAILFIPMFVAGLVMMIFSPELLKKRLNAKESEKEQQQVIKFSALMFITAFLTAGFSFRFHWLRLSPNISYVAAVIFLLAYGLYAEVLRENAYLARTIEVQEGQKVIDTGLYSIVRHPMYAATLLLFLAMGLVLGSLVSFLILLAYLPLIVKRIRNEEAVLVRDLQGYEVYQKNVRYRLIPYIW</sequence>
<dbReference type="InterPro" id="IPR007318">
    <property type="entry name" value="Phopholipid_MeTrfase"/>
</dbReference>